<organism evidence="1 2">
    <name type="scientific">Peloplasma aerotolerans</name>
    <dbReference type="NCBI Taxonomy" id="3044389"/>
    <lineage>
        <taxon>Bacteria</taxon>
        <taxon>Bacillati</taxon>
        <taxon>Mycoplasmatota</taxon>
        <taxon>Mollicutes</taxon>
        <taxon>Acholeplasmatales</taxon>
        <taxon>Acholeplasmataceae</taxon>
        <taxon>Peloplasma</taxon>
    </lineage>
</organism>
<name>A0AAW6U829_9MOLU</name>
<sequence length="176" mass="20153">MKQFLILLIFLLSALMLFGCSLLSSNNIEQIIIVDEDLKQSLPQTYSLLHYEYTENHNNEYTLVIHTYDMFLINLEQGLLVSFEASNITKSYFDMYSMIIISFGWGDTQENFTIGSLSKNSENKIDLVIDVLYDELVGYPYDRRVLVIEVGKGLIGSATEVNHTFNVIEVKNNIDS</sequence>
<gene>
    <name evidence="1" type="ORF">QJ521_00885</name>
</gene>
<evidence type="ECO:0008006" key="3">
    <source>
        <dbReference type="Google" id="ProtNLM"/>
    </source>
</evidence>
<dbReference type="AlphaFoldDB" id="A0AAW6U829"/>
<protein>
    <recommendedName>
        <fullName evidence="3">Lipoprotein</fullName>
    </recommendedName>
</protein>
<dbReference type="Proteomes" id="UP001431532">
    <property type="component" value="Unassembled WGS sequence"/>
</dbReference>
<dbReference type="EMBL" id="JASCXW010000001">
    <property type="protein sequence ID" value="MDI6452104.1"/>
    <property type="molecule type" value="Genomic_DNA"/>
</dbReference>
<accession>A0AAW6U829</accession>
<evidence type="ECO:0000313" key="2">
    <source>
        <dbReference type="Proteomes" id="UP001431532"/>
    </source>
</evidence>
<keyword evidence="2" id="KW-1185">Reference proteome</keyword>
<proteinExistence type="predicted"/>
<dbReference type="PROSITE" id="PS51257">
    <property type="entry name" value="PROKAR_LIPOPROTEIN"/>
    <property type="match status" value="1"/>
</dbReference>
<evidence type="ECO:0000313" key="1">
    <source>
        <dbReference type="EMBL" id="MDI6452104.1"/>
    </source>
</evidence>
<dbReference type="RefSeq" id="WP_282838509.1">
    <property type="nucleotide sequence ID" value="NZ_JASCXW010000001.1"/>
</dbReference>
<reference evidence="1" key="1">
    <citation type="submission" date="2023-05" db="EMBL/GenBank/DDBJ databases">
        <title>Mariniplasma microaerophilum sp. nov., a novel anaerobic mollicute isolated from terrestrial mud volcano, Taman Peninsula, Russia.</title>
        <authorList>
            <person name="Khomyakova M.A."/>
            <person name="Merkel A.Y."/>
            <person name="Slobodkin A.I."/>
        </authorList>
    </citation>
    <scope>NUCLEOTIDE SEQUENCE</scope>
    <source>
        <strain evidence="1">M4Ah</strain>
    </source>
</reference>
<comment type="caution">
    <text evidence="1">The sequence shown here is derived from an EMBL/GenBank/DDBJ whole genome shotgun (WGS) entry which is preliminary data.</text>
</comment>